<sequence>MAENKIFAGPRVRRIRNGLGLTQTAMAQALGISPSYLNLIERNGRPLTVQLILRLAQVYKVDLADLEGAERQGSVSELKAIFSDPLLAGEVAGEQELVEIAEAAPNAAAGIAKLYRAYRESQARLSDLADLLAREGRPTRVLEARLPIDEVQEVFENRPNYVAALDSAAERLHAALEPGDDLYPAVKSWLKREHDLVVRVLPVATMPNWRRRFDRHSRRLFLSERLSSADRLREVAMEAVGLAFGAAIDAEAESFGFSSDEARRLARFELTRYAAHALVMPYGAFQGAAVRAGFDVEVLAARFGASFEQVANRLTTLGRAGAPGLPFFMLEVDNAGNRFRRAGARGFPHQRFGGGCPKLPIHSAFAHPGEVLVERAQMPDGAEFLLVARTLEGLRSGFGERPRRTALLLGLDAAHAGETVYGRALAAPGGPVAIGPACRLCERQACLARAEPPLTRPLGLDEMVTGLSAFDFQ</sequence>
<gene>
    <name evidence="1" type="ORF">OXU80_00910</name>
</gene>
<evidence type="ECO:0000313" key="1">
    <source>
        <dbReference type="EMBL" id="WAJ28844.1"/>
    </source>
</evidence>
<keyword evidence="2" id="KW-1185">Reference proteome</keyword>
<dbReference type="Proteomes" id="UP001163223">
    <property type="component" value="Chromosome"/>
</dbReference>
<organism evidence="1 2">
    <name type="scientific">Antarcticirhabdus aurantiaca</name>
    <dbReference type="NCBI Taxonomy" id="2606717"/>
    <lineage>
        <taxon>Bacteria</taxon>
        <taxon>Pseudomonadati</taxon>
        <taxon>Pseudomonadota</taxon>
        <taxon>Alphaproteobacteria</taxon>
        <taxon>Hyphomicrobiales</taxon>
        <taxon>Aurantimonadaceae</taxon>
        <taxon>Antarcticirhabdus</taxon>
    </lineage>
</organism>
<evidence type="ECO:0000313" key="2">
    <source>
        <dbReference type="Proteomes" id="UP001163223"/>
    </source>
</evidence>
<accession>A0ACD4NPZ3</accession>
<protein>
    <submittedName>
        <fullName evidence="1">Short-chain fatty acyl-CoA regulator family protein</fullName>
    </submittedName>
</protein>
<proteinExistence type="predicted"/>
<name>A0ACD4NPZ3_9HYPH</name>
<reference evidence="1" key="1">
    <citation type="submission" date="2022-11" db="EMBL/GenBank/DDBJ databases">
        <title>beta-Carotene-producing bacterium, Jeongeuplla avenae sp. nov., alleviates the salt stress of Arabidopsis seedlings.</title>
        <authorList>
            <person name="Jiang L."/>
            <person name="Lee J."/>
        </authorList>
    </citation>
    <scope>NUCLEOTIDE SEQUENCE</scope>
    <source>
        <strain evidence="1">DY_R2A_6</strain>
    </source>
</reference>
<dbReference type="EMBL" id="CP113520">
    <property type="protein sequence ID" value="WAJ28844.1"/>
    <property type="molecule type" value="Genomic_DNA"/>
</dbReference>